<evidence type="ECO:0000313" key="11">
    <source>
        <dbReference type="EMBL" id="EHJ94579.1"/>
    </source>
</evidence>
<evidence type="ECO:0000259" key="10">
    <source>
        <dbReference type="PROSITE" id="PS50893"/>
    </source>
</evidence>
<dbReference type="Proteomes" id="UP000005756">
    <property type="component" value="Unassembled WGS sequence"/>
</dbReference>
<feature type="domain" description="ABC transporter" evidence="10">
    <location>
        <begin position="16"/>
        <end position="231"/>
    </location>
</feature>
<evidence type="ECO:0000256" key="4">
    <source>
        <dbReference type="ARBA" id="ARBA00022833"/>
    </source>
</evidence>
<accession>A0A265E1W4</accession>
<dbReference type="PANTHER" id="PTHR42734:SF9">
    <property type="entry name" value="ZINC IMPORT ATP-BINDING PROTEIN ZNUC"/>
    <property type="match status" value="1"/>
</dbReference>
<keyword evidence="6" id="KW-0864">Zinc transport</keyword>
<dbReference type="InterPro" id="IPR027417">
    <property type="entry name" value="P-loop_NTPase"/>
</dbReference>
<name>A0A265E1W4_9GAMM</name>
<dbReference type="EMBL" id="JH393257">
    <property type="protein sequence ID" value="EHJ94579.1"/>
    <property type="molecule type" value="Genomic_DNA"/>
</dbReference>
<dbReference type="Gene3D" id="3.40.50.300">
    <property type="entry name" value="P-loop containing nucleotide triphosphate hydrolases"/>
    <property type="match status" value="1"/>
</dbReference>
<evidence type="ECO:0000256" key="8">
    <source>
        <dbReference type="ARBA" id="ARBA00023065"/>
    </source>
</evidence>
<keyword evidence="5 11" id="KW-0067">ATP-binding</keyword>
<dbReference type="PANTHER" id="PTHR42734">
    <property type="entry name" value="METAL TRANSPORT SYSTEM ATP-BINDING PROTEIN TM_0124-RELATED"/>
    <property type="match status" value="1"/>
</dbReference>
<keyword evidence="9" id="KW-0472">Membrane</keyword>
<organism evidence="11 13">
    <name type="scientific">Vreelandella boliviensis LC1</name>
    <dbReference type="NCBI Taxonomy" id="1072583"/>
    <lineage>
        <taxon>Bacteria</taxon>
        <taxon>Pseudomonadati</taxon>
        <taxon>Pseudomonadota</taxon>
        <taxon>Gammaproteobacteria</taxon>
        <taxon>Oceanospirillales</taxon>
        <taxon>Halomonadaceae</taxon>
        <taxon>Vreelandella</taxon>
    </lineage>
</organism>
<evidence type="ECO:0000313" key="14">
    <source>
        <dbReference type="Proteomes" id="UP000216538"/>
    </source>
</evidence>
<evidence type="ECO:0000256" key="3">
    <source>
        <dbReference type="ARBA" id="ARBA00022741"/>
    </source>
</evidence>
<evidence type="ECO:0000256" key="7">
    <source>
        <dbReference type="ARBA" id="ARBA00022967"/>
    </source>
</evidence>
<keyword evidence="4" id="KW-0862">Zinc</keyword>
<evidence type="ECO:0000256" key="2">
    <source>
        <dbReference type="ARBA" id="ARBA00022475"/>
    </source>
</evidence>
<dbReference type="SUPFAM" id="SSF52540">
    <property type="entry name" value="P-loop containing nucleoside triphosphate hydrolases"/>
    <property type="match status" value="1"/>
</dbReference>
<dbReference type="AlphaFoldDB" id="A0A265E1W4"/>
<dbReference type="GO" id="GO:0005524">
    <property type="term" value="F:ATP binding"/>
    <property type="evidence" value="ECO:0007669"/>
    <property type="project" value="UniProtKB-KW"/>
</dbReference>
<keyword evidence="8" id="KW-0406">Ion transport</keyword>
<evidence type="ECO:0000313" key="12">
    <source>
        <dbReference type="EMBL" id="OZT75574.1"/>
    </source>
</evidence>
<keyword evidence="1" id="KW-0813">Transport</keyword>
<evidence type="ECO:0000256" key="5">
    <source>
        <dbReference type="ARBA" id="ARBA00022840"/>
    </source>
</evidence>
<proteinExistence type="predicted"/>
<dbReference type="EMBL" id="NPEY01000002">
    <property type="protein sequence ID" value="OZT75574.1"/>
    <property type="molecule type" value="Genomic_DNA"/>
</dbReference>
<gene>
    <name evidence="12" type="primary">znuC</name>
    <name evidence="12" type="synonym">yebM</name>
    <name evidence="12" type="ORF">CE457_04060</name>
    <name evidence="11" type="ORF">KUC_1538</name>
</gene>
<reference evidence="11 13" key="1">
    <citation type="submission" date="2011-10" db="EMBL/GenBank/DDBJ databases">
        <authorList>
            <person name="Quillaguamn J."/>
            <person name="Guzmn D."/>
            <person name="Balderrama-Subieta A."/>
            <person name="Cardona-Ortuo C."/>
            <person name="Guevara-Martnez M."/>
            <person name="Callisaya-Quispe N."/>
        </authorList>
    </citation>
    <scope>NUCLEOTIDE SEQUENCE [LARGE SCALE GENOMIC DNA]</scope>
    <source>
        <strain evidence="11 13">LC1</strain>
    </source>
</reference>
<protein>
    <submittedName>
        <fullName evidence="12">Zinc ABC transporter ATP-binding protein ZnuC</fullName>
    </submittedName>
    <submittedName>
        <fullName evidence="11">Zinc import ATP-binding protein ZnuC</fullName>
    </submittedName>
</protein>
<dbReference type="PROSITE" id="PS00211">
    <property type="entry name" value="ABC_TRANSPORTER_1"/>
    <property type="match status" value="1"/>
</dbReference>
<dbReference type="InterPro" id="IPR003439">
    <property type="entry name" value="ABC_transporter-like_ATP-bd"/>
</dbReference>
<reference evidence="12 14" key="2">
    <citation type="submission" date="2017-07" db="EMBL/GenBank/DDBJ databases">
        <title>Shotgun whole genome sequences of three halophilic bacterial isolates.</title>
        <authorList>
            <person name="Pozzo T."/>
            <person name="Higdon S.M."/>
            <person name="Quillaguaman J."/>
        </authorList>
    </citation>
    <scope>NUCLEOTIDE SEQUENCE [LARGE SCALE GENOMIC DNA]</scope>
    <source>
        <strain evidence="12 14">LC1</strain>
    </source>
</reference>
<evidence type="ECO:0000256" key="9">
    <source>
        <dbReference type="ARBA" id="ARBA00023136"/>
    </source>
</evidence>
<dbReference type="InterPro" id="IPR050153">
    <property type="entry name" value="Metal_Ion_Import_ABC"/>
</dbReference>
<dbReference type="InterPro" id="IPR003593">
    <property type="entry name" value="AAA+_ATPase"/>
</dbReference>
<dbReference type="STRING" id="1072583.KUC_1538"/>
<dbReference type="SMART" id="SM00382">
    <property type="entry name" value="AAA"/>
    <property type="match status" value="1"/>
</dbReference>
<dbReference type="GO" id="GO:0006829">
    <property type="term" value="P:zinc ion transport"/>
    <property type="evidence" value="ECO:0007669"/>
    <property type="project" value="UniProtKB-KW"/>
</dbReference>
<dbReference type="Proteomes" id="UP000216538">
    <property type="component" value="Unassembled WGS sequence"/>
</dbReference>
<sequence>MLTMRLAHPPDSDAILSVRQLGVRFGGQQILENINLDLYRQQVVTLIGPNGSGKSTLVKTLIGAVTPTSGQVTIAPQQRIGYVPQRLHLDPTLPMTVKRFINLPRRHPRRDVHKALEDAGAEALTHAAMSELSGGQFQRVLLARALLVKPDILILDEATQGLDHRGTAAFYQHIESVRHAYGCAVLMVSHDLHVVMRTADHVLCLNRVICCQGEPEHVASSPHYQALFGDQTAQTLALYRHHHQEAANVG</sequence>
<evidence type="ECO:0000256" key="6">
    <source>
        <dbReference type="ARBA" id="ARBA00022906"/>
    </source>
</evidence>
<keyword evidence="3" id="KW-0547">Nucleotide-binding</keyword>
<dbReference type="GO" id="GO:0016887">
    <property type="term" value="F:ATP hydrolysis activity"/>
    <property type="evidence" value="ECO:0007669"/>
    <property type="project" value="InterPro"/>
</dbReference>
<keyword evidence="2" id="KW-1003">Cell membrane</keyword>
<dbReference type="PROSITE" id="PS50893">
    <property type="entry name" value="ABC_TRANSPORTER_2"/>
    <property type="match status" value="1"/>
</dbReference>
<evidence type="ECO:0000256" key="1">
    <source>
        <dbReference type="ARBA" id="ARBA00022448"/>
    </source>
</evidence>
<dbReference type="Pfam" id="PF00005">
    <property type="entry name" value="ABC_tran"/>
    <property type="match status" value="1"/>
</dbReference>
<keyword evidence="14" id="KW-1185">Reference proteome</keyword>
<keyword evidence="7" id="KW-1278">Translocase</keyword>
<dbReference type="GO" id="GO:0010043">
    <property type="term" value="P:response to zinc ion"/>
    <property type="evidence" value="ECO:0007669"/>
    <property type="project" value="TreeGrafter"/>
</dbReference>
<evidence type="ECO:0000313" key="13">
    <source>
        <dbReference type="Proteomes" id="UP000005756"/>
    </source>
</evidence>
<dbReference type="InterPro" id="IPR017871">
    <property type="entry name" value="ABC_transporter-like_CS"/>
</dbReference>